<keyword evidence="5" id="KW-1185">Reference proteome</keyword>
<feature type="modified residue" description="Phosphohistidine" evidence="2">
    <location>
        <position position="47"/>
    </location>
</feature>
<dbReference type="EMBL" id="CP104694">
    <property type="protein sequence ID" value="UXI69189.1"/>
    <property type="molecule type" value="Genomic_DNA"/>
</dbReference>
<name>A0ABY6BHD9_9GAMM</name>
<sequence length="106" mass="11978">MDRLDELRHRYAKSLPQKGRDLDAAWRRWLASLEDRDALADLHQHVHRLSGSAPAYGFEDLGALAQPLDAMFAEWINADPAQRLPARALADRMASRMQALVQALAF</sequence>
<dbReference type="PROSITE" id="PS50894">
    <property type="entry name" value="HPT"/>
    <property type="match status" value="1"/>
</dbReference>
<evidence type="ECO:0000256" key="2">
    <source>
        <dbReference type="PROSITE-ProRule" id="PRU00110"/>
    </source>
</evidence>
<dbReference type="RefSeq" id="WP_261696147.1">
    <property type="nucleotide sequence ID" value="NZ_CP104694.1"/>
</dbReference>
<dbReference type="InterPro" id="IPR036641">
    <property type="entry name" value="HPT_dom_sf"/>
</dbReference>
<accession>A0ABY6BHD9</accession>
<gene>
    <name evidence="4" type="ORF">N4264_05945</name>
</gene>
<feature type="domain" description="HPt" evidence="3">
    <location>
        <begin position="4"/>
        <end position="106"/>
    </location>
</feature>
<dbReference type="Proteomes" id="UP001064632">
    <property type="component" value="Chromosome"/>
</dbReference>
<proteinExistence type="predicted"/>
<dbReference type="Pfam" id="PF01627">
    <property type="entry name" value="Hpt"/>
    <property type="match status" value="1"/>
</dbReference>
<dbReference type="InterPro" id="IPR008207">
    <property type="entry name" value="Sig_transdc_His_kin_Hpt_dom"/>
</dbReference>
<reference evidence="4" key="1">
    <citation type="submission" date="2022-09" db="EMBL/GenBank/DDBJ databases">
        <title>Tahibacter sp. nov., isolated from a fresh water.</title>
        <authorList>
            <person name="Baek J.H."/>
            <person name="Lee J.K."/>
            <person name="Kim J.M."/>
            <person name="Jeon C.O."/>
        </authorList>
    </citation>
    <scope>NUCLEOTIDE SEQUENCE</scope>
    <source>
        <strain evidence="4">W38</strain>
    </source>
</reference>
<organism evidence="4 5">
    <name type="scientific">Tahibacter amnicola</name>
    <dbReference type="NCBI Taxonomy" id="2976241"/>
    <lineage>
        <taxon>Bacteria</taxon>
        <taxon>Pseudomonadati</taxon>
        <taxon>Pseudomonadota</taxon>
        <taxon>Gammaproteobacteria</taxon>
        <taxon>Lysobacterales</taxon>
        <taxon>Rhodanobacteraceae</taxon>
        <taxon>Tahibacter</taxon>
    </lineage>
</organism>
<evidence type="ECO:0000313" key="4">
    <source>
        <dbReference type="EMBL" id="UXI69189.1"/>
    </source>
</evidence>
<dbReference type="Gene3D" id="1.20.120.160">
    <property type="entry name" value="HPT domain"/>
    <property type="match status" value="1"/>
</dbReference>
<evidence type="ECO:0000259" key="3">
    <source>
        <dbReference type="PROSITE" id="PS50894"/>
    </source>
</evidence>
<evidence type="ECO:0000313" key="5">
    <source>
        <dbReference type="Proteomes" id="UP001064632"/>
    </source>
</evidence>
<keyword evidence="1" id="KW-0902">Two-component regulatory system</keyword>
<evidence type="ECO:0000256" key="1">
    <source>
        <dbReference type="ARBA" id="ARBA00023012"/>
    </source>
</evidence>
<keyword evidence="2" id="KW-0597">Phosphoprotein</keyword>
<protein>
    <submittedName>
        <fullName evidence="4">Hpt domain-containing protein</fullName>
    </submittedName>
</protein>
<dbReference type="SUPFAM" id="SSF47226">
    <property type="entry name" value="Histidine-containing phosphotransfer domain, HPT domain"/>
    <property type="match status" value="1"/>
</dbReference>